<keyword evidence="3" id="KW-0472">Membrane</keyword>
<feature type="transmembrane region" description="Helical" evidence="3">
    <location>
        <begin position="20"/>
        <end position="45"/>
    </location>
</feature>
<dbReference type="Pfam" id="PF00990">
    <property type="entry name" value="GGDEF"/>
    <property type="match status" value="1"/>
</dbReference>
<name>A0A4R3NVX7_9HYPH</name>
<dbReference type="Pfam" id="PF00672">
    <property type="entry name" value="HAMP"/>
    <property type="match status" value="1"/>
</dbReference>
<keyword evidence="7" id="KW-1185">Reference proteome</keyword>
<dbReference type="InterPro" id="IPR003660">
    <property type="entry name" value="HAMP_dom"/>
</dbReference>
<evidence type="ECO:0000256" key="2">
    <source>
        <dbReference type="ARBA" id="ARBA00034247"/>
    </source>
</evidence>
<dbReference type="InterPro" id="IPR000160">
    <property type="entry name" value="GGDEF_dom"/>
</dbReference>
<feature type="transmembrane region" description="Helical" evidence="3">
    <location>
        <begin position="194"/>
        <end position="214"/>
    </location>
</feature>
<dbReference type="GO" id="GO:0005886">
    <property type="term" value="C:plasma membrane"/>
    <property type="evidence" value="ECO:0007669"/>
    <property type="project" value="TreeGrafter"/>
</dbReference>
<dbReference type="PROSITE" id="PS50885">
    <property type="entry name" value="HAMP"/>
    <property type="match status" value="1"/>
</dbReference>
<evidence type="ECO:0000313" key="6">
    <source>
        <dbReference type="EMBL" id="TCT44569.1"/>
    </source>
</evidence>
<comment type="catalytic activity">
    <reaction evidence="2">
        <text>2 GTP = 3',3'-c-di-GMP + 2 diphosphate</text>
        <dbReference type="Rhea" id="RHEA:24898"/>
        <dbReference type="ChEBI" id="CHEBI:33019"/>
        <dbReference type="ChEBI" id="CHEBI:37565"/>
        <dbReference type="ChEBI" id="CHEBI:58805"/>
        <dbReference type="EC" id="2.7.7.65"/>
    </reaction>
</comment>
<evidence type="ECO:0000256" key="1">
    <source>
        <dbReference type="ARBA" id="ARBA00012528"/>
    </source>
</evidence>
<comment type="caution">
    <text evidence="6">The sequence shown here is derived from an EMBL/GenBank/DDBJ whole genome shotgun (WGS) entry which is preliminary data.</text>
</comment>
<dbReference type="GO" id="GO:1902201">
    <property type="term" value="P:negative regulation of bacterial-type flagellum-dependent cell motility"/>
    <property type="evidence" value="ECO:0007669"/>
    <property type="project" value="TreeGrafter"/>
</dbReference>
<dbReference type="GO" id="GO:0043709">
    <property type="term" value="P:cell adhesion involved in single-species biofilm formation"/>
    <property type="evidence" value="ECO:0007669"/>
    <property type="project" value="TreeGrafter"/>
</dbReference>
<dbReference type="GO" id="GO:0007165">
    <property type="term" value="P:signal transduction"/>
    <property type="evidence" value="ECO:0007669"/>
    <property type="project" value="InterPro"/>
</dbReference>
<dbReference type="EC" id="2.7.7.65" evidence="1"/>
<dbReference type="SUPFAM" id="SSF55073">
    <property type="entry name" value="Nucleotide cyclase"/>
    <property type="match status" value="1"/>
</dbReference>
<protein>
    <recommendedName>
        <fullName evidence="1">diguanylate cyclase</fullName>
        <ecNumber evidence="1">2.7.7.65</ecNumber>
    </recommendedName>
</protein>
<dbReference type="PANTHER" id="PTHR45138:SF9">
    <property type="entry name" value="DIGUANYLATE CYCLASE DGCM-RELATED"/>
    <property type="match status" value="1"/>
</dbReference>
<sequence>MNQSGDVTALMRWFRSLSLRVWLGVGMAAALLPLAIVAVIGYVTFHNQISRPFRDVVNAQHRILVPLERIHNELWDISAAVNDFAEEGNEAYRRAFEATEREVAVQLKELTAAVEDHDRFQPILTGVQQQWSQLLETASQIKAGNPADADPALHRFEDVIAETARRLGDISETVRIDTEASHAAALNALARLEMIAAIGGTLAVLFAAAGIYIIDRALINSTDKLVDGALRIAAGDRDRDIDVQVPPELASVADAFNVMTKQIIQQEHALAKAARTDSLTGLLNRREFDRLLAEREQEADEKTKVFALLMLDVDHFKDFNDEYGHIAGDEALRQIAETIQSVARQDDILFRYGGEEFAMLLPDIGPGSAFSAADRVRKAIDEQGVRLPTGEWHRMTVSVGVSVYGANESDPQVLSLADQALYKAKSSGRNTVKVSWSG</sequence>
<dbReference type="FunFam" id="3.30.70.270:FF:000001">
    <property type="entry name" value="Diguanylate cyclase domain protein"/>
    <property type="match status" value="1"/>
</dbReference>
<dbReference type="Gene3D" id="3.30.70.270">
    <property type="match status" value="1"/>
</dbReference>
<dbReference type="Proteomes" id="UP000295097">
    <property type="component" value="Unassembled WGS sequence"/>
</dbReference>
<dbReference type="CDD" id="cd01949">
    <property type="entry name" value="GGDEF"/>
    <property type="match status" value="1"/>
</dbReference>
<dbReference type="NCBIfam" id="TIGR00254">
    <property type="entry name" value="GGDEF"/>
    <property type="match status" value="1"/>
</dbReference>
<dbReference type="PANTHER" id="PTHR45138">
    <property type="entry name" value="REGULATORY COMPONENTS OF SENSORY TRANSDUCTION SYSTEM"/>
    <property type="match status" value="1"/>
</dbReference>
<organism evidence="6 7">
    <name type="scientific">Martelella mediterranea</name>
    <dbReference type="NCBI Taxonomy" id="293089"/>
    <lineage>
        <taxon>Bacteria</taxon>
        <taxon>Pseudomonadati</taxon>
        <taxon>Pseudomonadota</taxon>
        <taxon>Alphaproteobacteria</taxon>
        <taxon>Hyphomicrobiales</taxon>
        <taxon>Aurantimonadaceae</taxon>
        <taxon>Martelella</taxon>
    </lineage>
</organism>
<dbReference type="SMART" id="SM00267">
    <property type="entry name" value="GGDEF"/>
    <property type="match status" value="1"/>
</dbReference>
<keyword evidence="3" id="KW-0812">Transmembrane</keyword>
<keyword evidence="3" id="KW-1133">Transmembrane helix</keyword>
<dbReference type="RefSeq" id="WP_165972706.1">
    <property type="nucleotide sequence ID" value="NZ_SMAR01000002.1"/>
</dbReference>
<dbReference type="EMBL" id="SMAR01000002">
    <property type="protein sequence ID" value="TCT44569.1"/>
    <property type="molecule type" value="Genomic_DNA"/>
</dbReference>
<dbReference type="AlphaFoldDB" id="A0A4R3NVX7"/>
<dbReference type="SMART" id="SM00304">
    <property type="entry name" value="HAMP"/>
    <property type="match status" value="1"/>
</dbReference>
<dbReference type="InterPro" id="IPR050469">
    <property type="entry name" value="Diguanylate_Cyclase"/>
</dbReference>
<feature type="domain" description="GGDEF" evidence="5">
    <location>
        <begin position="304"/>
        <end position="437"/>
    </location>
</feature>
<evidence type="ECO:0000313" key="7">
    <source>
        <dbReference type="Proteomes" id="UP000295097"/>
    </source>
</evidence>
<gene>
    <name evidence="6" type="ORF">EDC90_1002118</name>
</gene>
<evidence type="ECO:0000259" key="4">
    <source>
        <dbReference type="PROSITE" id="PS50885"/>
    </source>
</evidence>
<dbReference type="InterPro" id="IPR029787">
    <property type="entry name" value="Nucleotide_cyclase"/>
</dbReference>
<reference evidence="6 7" key="1">
    <citation type="submission" date="2019-03" db="EMBL/GenBank/DDBJ databases">
        <title>Freshwater and sediment microbial communities from various areas in North America, analyzing microbe dynamics in response to fracking.</title>
        <authorList>
            <person name="Lamendella R."/>
        </authorList>
    </citation>
    <scope>NUCLEOTIDE SEQUENCE [LARGE SCALE GENOMIC DNA]</scope>
    <source>
        <strain evidence="6 7">175.2</strain>
    </source>
</reference>
<dbReference type="Gene3D" id="6.10.340.10">
    <property type="match status" value="1"/>
</dbReference>
<proteinExistence type="predicted"/>
<accession>A0A4R3NVX7</accession>
<dbReference type="InterPro" id="IPR043128">
    <property type="entry name" value="Rev_trsase/Diguanyl_cyclase"/>
</dbReference>
<dbReference type="GO" id="GO:0052621">
    <property type="term" value="F:diguanylate cyclase activity"/>
    <property type="evidence" value="ECO:0007669"/>
    <property type="project" value="UniProtKB-EC"/>
</dbReference>
<evidence type="ECO:0000259" key="5">
    <source>
        <dbReference type="PROSITE" id="PS50887"/>
    </source>
</evidence>
<dbReference type="CDD" id="cd06225">
    <property type="entry name" value="HAMP"/>
    <property type="match status" value="1"/>
</dbReference>
<dbReference type="PROSITE" id="PS50887">
    <property type="entry name" value="GGDEF"/>
    <property type="match status" value="1"/>
</dbReference>
<feature type="domain" description="HAMP" evidence="4">
    <location>
        <begin position="216"/>
        <end position="268"/>
    </location>
</feature>
<evidence type="ECO:0000256" key="3">
    <source>
        <dbReference type="SAM" id="Phobius"/>
    </source>
</evidence>